<evidence type="ECO:0000313" key="2">
    <source>
        <dbReference type="Proteomes" id="UP000295075"/>
    </source>
</evidence>
<dbReference type="OrthoDB" id="572639at2"/>
<sequence length="186" mass="20457">MPHVTPDDAAAARIVNNPRSPVYSHVDLVTGARSWDDEIGMRAAYREGWQGWGPSGVTSPLLVSGHCPADRDGRGADAMAEMLWRAEGFEVLPVPADWKTYGKRAGFIRNQQMVDLVVALLKQGSAVRCTAFLDLCRRPRCPQSHDQQLMPLVAGHFSHGTVDCRTRAIQAGIETFDVMHPSLRPV</sequence>
<accession>A0A4R4QJ35</accession>
<dbReference type="EMBL" id="SMKA01000001">
    <property type="protein sequence ID" value="TDC35831.1"/>
    <property type="molecule type" value="Genomic_DNA"/>
</dbReference>
<reference evidence="1 2" key="1">
    <citation type="submission" date="2019-03" db="EMBL/GenBank/DDBJ databases">
        <title>Draft genome sequences of novel Actinobacteria.</title>
        <authorList>
            <person name="Sahin N."/>
            <person name="Ay H."/>
            <person name="Saygin H."/>
        </authorList>
    </citation>
    <scope>NUCLEOTIDE SEQUENCE [LARGE SCALE GENOMIC DNA]</scope>
    <source>
        <strain evidence="1 2">JCM 30547</strain>
    </source>
</reference>
<protein>
    <submittedName>
        <fullName evidence="1">Uncharacterized protein</fullName>
    </submittedName>
</protein>
<dbReference type="Proteomes" id="UP000295075">
    <property type="component" value="Unassembled WGS sequence"/>
</dbReference>
<comment type="caution">
    <text evidence="1">The sequence shown here is derived from an EMBL/GenBank/DDBJ whole genome shotgun (WGS) entry which is preliminary data.</text>
</comment>
<dbReference type="AlphaFoldDB" id="A0A4R4QJ35"/>
<gene>
    <name evidence="1" type="ORF">E1261_00460</name>
</gene>
<name>A0A4R4QJ35_9ACTN</name>
<evidence type="ECO:0000313" key="1">
    <source>
        <dbReference type="EMBL" id="TDC35831.1"/>
    </source>
</evidence>
<dbReference type="RefSeq" id="WP_132399918.1">
    <property type="nucleotide sequence ID" value="NZ_SMKA01000001.1"/>
</dbReference>
<keyword evidence="2" id="KW-1185">Reference proteome</keyword>
<organism evidence="1 2">
    <name type="scientific">Kribbella albertanoniae</name>
    <dbReference type="NCBI Taxonomy" id="1266829"/>
    <lineage>
        <taxon>Bacteria</taxon>
        <taxon>Bacillati</taxon>
        <taxon>Actinomycetota</taxon>
        <taxon>Actinomycetes</taxon>
        <taxon>Propionibacteriales</taxon>
        <taxon>Kribbellaceae</taxon>
        <taxon>Kribbella</taxon>
    </lineage>
</organism>
<proteinExistence type="predicted"/>